<accession>A0A8J2WMV8</accession>
<dbReference type="InterPro" id="IPR001876">
    <property type="entry name" value="Znf_RanBP2"/>
</dbReference>
<evidence type="ECO:0000256" key="8">
    <source>
        <dbReference type="PROSITE-ProRule" id="PRU00322"/>
    </source>
</evidence>
<dbReference type="GO" id="GO:0005634">
    <property type="term" value="C:nucleus"/>
    <property type="evidence" value="ECO:0007669"/>
    <property type="project" value="UniProtKB-SubCell"/>
</dbReference>
<feature type="domain" description="RanBP2-type" evidence="10">
    <location>
        <begin position="8"/>
        <end position="39"/>
    </location>
</feature>
<reference evidence="11" key="1">
    <citation type="submission" date="2021-11" db="EMBL/GenBank/DDBJ databases">
        <authorList>
            <person name="Schell T."/>
        </authorList>
    </citation>
    <scope>NUCLEOTIDE SEQUENCE</scope>
    <source>
        <strain evidence="11">M5</strain>
    </source>
</reference>
<evidence type="ECO:0000256" key="7">
    <source>
        <dbReference type="ARBA" id="ARBA00023242"/>
    </source>
</evidence>
<evidence type="ECO:0000256" key="6">
    <source>
        <dbReference type="ARBA" id="ARBA00022884"/>
    </source>
</evidence>
<dbReference type="InterPro" id="IPR036443">
    <property type="entry name" value="Znf_RanBP2_sf"/>
</dbReference>
<dbReference type="EMBL" id="CAKKLH010000290">
    <property type="protein sequence ID" value="CAH0109118.1"/>
    <property type="molecule type" value="Genomic_DNA"/>
</dbReference>
<protein>
    <recommendedName>
        <fullName evidence="10">RanBP2-type domain-containing protein</fullName>
    </recommendedName>
</protein>
<organism evidence="11 12">
    <name type="scientific">Daphnia galeata</name>
    <dbReference type="NCBI Taxonomy" id="27404"/>
    <lineage>
        <taxon>Eukaryota</taxon>
        <taxon>Metazoa</taxon>
        <taxon>Ecdysozoa</taxon>
        <taxon>Arthropoda</taxon>
        <taxon>Crustacea</taxon>
        <taxon>Branchiopoda</taxon>
        <taxon>Diplostraca</taxon>
        <taxon>Cladocera</taxon>
        <taxon>Anomopoda</taxon>
        <taxon>Daphniidae</taxon>
        <taxon>Daphnia</taxon>
    </lineage>
</organism>
<feature type="compositionally biased region" description="Acidic residues" evidence="9">
    <location>
        <begin position="152"/>
        <end position="166"/>
    </location>
</feature>
<dbReference type="FunFam" id="4.10.1060.10:FF:000004">
    <property type="entry name" value="Zinc finger Ran-binding domain-containing protein 2"/>
    <property type="match status" value="1"/>
</dbReference>
<keyword evidence="3" id="KW-0677">Repeat</keyword>
<keyword evidence="12" id="KW-1185">Reference proteome</keyword>
<evidence type="ECO:0000256" key="5">
    <source>
        <dbReference type="ARBA" id="ARBA00022833"/>
    </source>
</evidence>
<comment type="caution">
    <text evidence="11">The sequence shown here is derived from an EMBL/GenBank/DDBJ whole genome shotgun (WGS) entry which is preliminary data.</text>
</comment>
<dbReference type="AlphaFoldDB" id="A0A8J2WMV8"/>
<keyword evidence="4 8" id="KW-0863">Zinc-finger</keyword>
<dbReference type="OrthoDB" id="1878647at2759"/>
<dbReference type="PROSITE" id="PS01358">
    <property type="entry name" value="ZF_RANBP2_1"/>
    <property type="match status" value="2"/>
</dbReference>
<feature type="domain" description="RanBP2-type" evidence="10">
    <location>
        <begin position="64"/>
        <end position="93"/>
    </location>
</feature>
<gene>
    <name evidence="11" type="ORF">DGAL_LOCUS12580</name>
</gene>
<dbReference type="PROSITE" id="PS50199">
    <property type="entry name" value="ZF_RANBP2_2"/>
    <property type="match status" value="2"/>
</dbReference>
<dbReference type="GO" id="GO:0003723">
    <property type="term" value="F:RNA binding"/>
    <property type="evidence" value="ECO:0007669"/>
    <property type="project" value="UniProtKB-KW"/>
</dbReference>
<dbReference type="GO" id="GO:0008270">
    <property type="term" value="F:zinc ion binding"/>
    <property type="evidence" value="ECO:0007669"/>
    <property type="project" value="UniProtKB-KW"/>
</dbReference>
<dbReference type="GO" id="GO:0001530">
    <property type="term" value="F:lipopolysaccharide binding"/>
    <property type="evidence" value="ECO:0007669"/>
    <property type="project" value="TreeGrafter"/>
</dbReference>
<comment type="subcellular location">
    <subcellularLocation>
        <location evidence="1">Nucleus</location>
    </subcellularLocation>
</comment>
<sequence>MATKFRPSDGDWTCPDESCGNVNFARRSACNRCGKAKEDEKAKAKKLGMEIGKDAAEKSKGLFSADDWMCTKCGNVNWARRGTCNVCNAPRFGEVEERTGYGGGYNERGTVEYKEREESDDEFDEFGRIKKKFRKNDVNSDELPSTSREPQTLEEDDEEEEDDDDGDLSKYDLSGWGDESNENPEEKKVSPVNDVPAKTENGSKSSVVRQSEKSRSPCQSRSSSSRDRSGSRSRNFSTLAGAEGRINAVIAGDAVQDLQATVLEAVLGPGLVLEAADVVKQNTVFYFTQKQFELNNCIACKFSLFHP</sequence>
<dbReference type="SUPFAM" id="SSF90209">
    <property type="entry name" value="Ran binding protein zinc finger-like"/>
    <property type="match status" value="2"/>
</dbReference>
<dbReference type="Proteomes" id="UP000789390">
    <property type="component" value="Unassembled WGS sequence"/>
</dbReference>
<keyword evidence="6" id="KW-0694">RNA-binding</keyword>
<evidence type="ECO:0000259" key="10">
    <source>
        <dbReference type="PROSITE" id="PS50199"/>
    </source>
</evidence>
<dbReference type="Pfam" id="PF00641">
    <property type="entry name" value="Zn_ribbon_RanBP"/>
    <property type="match status" value="2"/>
</dbReference>
<dbReference type="SMART" id="SM00547">
    <property type="entry name" value="ZnF_RBZ"/>
    <property type="match status" value="2"/>
</dbReference>
<name>A0A8J2WMV8_9CRUS</name>
<evidence type="ECO:0000256" key="2">
    <source>
        <dbReference type="ARBA" id="ARBA00022723"/>
    </source>
</evidence>
<keyword evidence="7" id="KW-0539">Nucleus</keyword>
<evidence type="ECO:0000313" key="12">
    <source>
        <dbReference type="Proteomes" id="UP000789390"/>
    </source>
</evidence>
<feature type="region of interest" description="Disordered" evidence="9">
    <location>
        <begin position="97"/>
        <end position="236"/>
    </location>
</feature>
<proteinExistence type="predicted"/>
<evidence type="ECO:0000256" key="9">
    <source>
        <dbReference type="SAM" id="MobiDB-lite"/>
    </source>
</evidence>
<keyword evidence="2" id="KW-0479">Metal-binding</keyword>
<keyword evidence="5" id="KW-0862">Zinc</keyword>
<dbReference type="PANTHER" id="PTHR12999">
    <property type="entry name" value="ZINC FINGER RAN-BINDING DOMAIN-CONTAINING PROTEIN 2 ZRANB2-RELATED"/>
    <property type="match status" value="1"/>
</dbReference>
<evidence type="ECO:0000256" key="3">
    <source>
        <dbReference type="ARBA" id="ARBA00022737"/>
    </source>
</evidence>
<evidence type="ECO:0000256" key="4">
    <source>
        <dbReference type="ARBA" id="ARBA00022771"/>
    </source>
</evidence>
<dbReference type="PANTHER" id="PTHR12999:SF17">
    <property type="entry name" value="ZINC FINGER RAN-BINDING DOMAIN-CONTAINING PROTEIN 2"/>
    <property type="match status" value="1"/>
</dbReference>
<evidence type="ECO:0000256" key="1">
    <source>
        <dbReference type="ARBA" id="ARBA00004123"/>
    </source>
</evidence>
<feature type="compositionally biased region" description="Polar residues" evidence="9">
    <location>
        <begin position="200"/>
        <end position="209"/>
    </location>
</feature>
<dbReference type="Gene3D" id="4.10.1060.10">
    <property type="entry name" value="Zinc finger, RanBP2-type"/>
    <property type="match status" value="2"/>
</dbReference>
<evidence type="ECO:0000313" key="11">
    <source>
        <dbReference type="EMBL" id="CAH0109118.1"/>
    </source>
</evidence>